<protein>
    <submittedName>
        <fullName evidence="1">Uncharacterized protein</fullName>
    </submittedName>
</protein>
<accession>A0AAV2LU53</accession>
<proteinExistence type="predicted"/>
<name>A0AAV2LU53_KNICA</name>
<gene>
    <name evidence="1" type="ORF">KC01_LOCUS32056</name>
</gene>
<reference evidence="1 2" key="1">
    <citation type="submission" date="2024-04" db="EMBL/GenBank/DDBJ databases">
        <authorList>
            <person name="Waldvogel A.-M."/>
            <person name="Schoenle A."/>
        </authorList>
    </citation>
    <scope>NUCLEOTIDE SEQUENCE [LARGE SCALE GENOMIC DNA]</scope>
</reference>
<dbReference type="EMBL" id="OZ035826">
    <property type="protein sequence ID" value="CAL1604564.1"/>
    <property type="molecule type" value="Genomic_DNA"/>
</dbReference>
<keyword evidence="2" id="KW-1185">Reference proteome</keyword>
<organism evidence="1 2">
    <name type="scientific">Knipowitschia caucasica</name>
    <name type="common">Caucasian dwarf goby</name>
    <name type="synonym">Pomatoschistus caucasicus</name>
    <dbReference type="NCBI Taxonomy" id="637954"/>
    <lineage>
        <taxon>Eukaryota</taxon>
        <taxon>Metazoa</taxon>
        <taxon>Chordata</taxon>
        <taxon>Craniata</taxon>
        <taxon>Vertebrata</taxon>
        <taxon>Euteleostomi</taxon>
        <taxon>Actinopterygii</taxon>
        <taxon>Neopterygii</taxon>
        <taxon>Teleostei</taxon>
        <taxon>Neoteleostei</taxon>
        <taxon>Acanthomorphata</taxon>
        <taxon>Gobiaria</taxon>
        <taxon>Gobiiformes</taxon>
        <taxon>Gobioidei</taxon>
        <taxon>Gobiidae</taxon>
        <taxon>Gobiinae</taxon>
        <taxon>Knipowitschia</taxon>
    </lineage>
</organism>
<sequence>MVTSQIWASGFEEEAHSDDLILEDHTSWGPATDAKILIFNPQQKSVERRVRIQDQSDLDFEQYVAHGEILRQPKKKKKCCSVS</sequence>
<evidence type="ECO:0000313" key="1">
    <source>
        <dbReference type="EMBL" id="CAL1604564.1"/>
    </source>
</evidence>
<evidence type="ECO:0000313" key="2">
    <source>
        <dbReference type="Proteomes" id="UP001497482"/>
    </source>
</evidence>
<dbReference type="Proteomes" id="UP001497482">
    <property type="component" value="Chromosome 4"/>
</dbReference>
<dbReference type="AlphaFoldDB" id="A0AAV2LU53"/>